<keyword evidence="4" id="KW-0677">Repeat</keyword>
<dbReference type="STRING" id="64571.A0A1Y2GYX5"/>
<evidence type="ECO:0000256" key="1">
    <source>
        <dbReference type="ARBA" id="ARBA00004123"/>
    </source>
</evidence>
<dbReference type="InterPro" id="IPR001680">
    <property type="entry name" value="WD40_rpt"/>
</dbReference>
<evidence type="ECO:0000256" key="6">
    <source>
        <dbReference type="ARBA" id="ARBA00029851"/>
    </source>
</evidence>
<dbReference type="GO" id="GO:0005848">
    <property type="term" value="C:mRNA cleavage stimulating factor complex"/>
    <property type="evidence" value="ECO:0007669"/>
    <property type="project" value="InterPro"/>
</dbReference>
<dbReference type="PANTHER" id="PTHR44133:SF2">
    <property type="entry name" value="CLEAVAGE STIMULATION FACTOR SUBUNIT 1"/>
    <property type="match status" value="1"/>
</dbReference>
<dbReference type="SUPFAM" id="SSF50978">
    <property type="entry name" value="WD40 repeat-like"/>
    <property type="match status" value="1"/>
</dbReference>
<feature type="repeat" description="WD" evidence="7">
    <location>
        <begin position="104"/>
        <end position="145"/>
    </location>
</feature>
<dbReference type="OrthoDB" id="538223at2759"/>
<evidence type="ECO:0000256" key="4">
    <source>
        <dbReference type="ARBA" id="ARBA00022737"/>
    </source>
</evidence>
<keyword evidence="3" id="KW-0507">mRNA processing</keyword>
<organism evidence="9 10">
    <name type="scientific">Lobosporangium transversale</name>
    <dbReference type="NCBI Taxonomy" id="64571"/>
    <lineage>
        <taxon>Eukaryota</taxon>
        <taxon>Fungi</taxon>
        <taxon>Fungi incertae sedis</taxon>
        <taxon>Mucoromycota</taxon>
        <taxon>Mortierellomycotina</taxon>
        <taxon>Mortierellomycetes</taxon>
        <taxon>Mortierellales</taxon>
        <taxon>Mortierellaceae</taxon>
        <taxon>Lobosporangium</taxon>
    </lineage>
</organism>
<dbReference type="PANTHER" id="PTHR44133">
    <property type="entry name" value="CLEAVAGE STIMULATION FACTOR SUBUNIT 1"/>
    <property type="match status" value="1"/>
</dbReference>
<dbReference type="RefSeq" id="XP_021885237.1">
    <property type="nucleotide sequence ID" value="XM_022022981.1"/>
</dbReference>
<feature type="repeat" description="WD" evidence="7">
    <location>
        <begin position="154"/>
        <end position="194"/>
    </location>
</feature>
<sequence>MLMAWWKKKTQLAEYGYAQLALMVAEQTHTSASIKPSSQLSEMLYIAREESVEIEPTDYFKVEASQFMDEDDDLEVGSNLTRLNLDTDPKSSPLYPPTLNMVHTTTHKEAVTCTAFTRDGRYAASGSADSSLKIVDVNKMKQASDDVHPVIRTLYDHETPVTDVDFHPNGLVLAASSDTVVKLYDISKPSVKRSFRYLQDSHPINSISFHPSGDFLLVGSEAETVRIFDVKTLQCFTPRAFTGPPQHTPSSASTSSVDIAAQQQQQGPHRGGINHIEYASTGSVFITASQDGSIKVWDAIAGKVVRTIENAHSGKGVTTATISKNGKYILSGGWDSVSKLWDLGSGKLIHGFQGAAQKAVKQSTVFSYNEDFVFSSDESNNTIVCWDSRTGTLLKRYFGQEGVIRSISASPAENAIVSGGNDNRVRFWCVPNAPLAPAEPV</sequence>
<keyword evidence="10" id="KW-1185">Reference proteome</keyword>
<dbReference type="InterPro" id="IPR036322">
    <property type="entry name" value="WD40_repeat_dom_sf"/>
</dbReference>
<dbReference type="InterPro" id="IPR015943">
    <property type="entry name" value="WD40/YVTN_repeat-like_dom_sf"/>
</dbReference>
<dbReference type="SMART" id="SM00320">
    <property type="entry name" value="WD40"/>
    <property type="match status" value="7"/>
</dbReference>
<dbReference type="PRINTS" id="PR00320">
    <property type="entry name" value="GPROTEINBRPT"/>
</dbReference>
<dbReference type="CDD" id="cd00200">
    <property type="entry name" value="WD40"/>
    <property type="match status" value="1"/>
</dbReference>
<dbReference type="InterPro" id="IPR019775">
    <property type="entry name" value="WD40_repeat_CS"/>
</dbReference>
<dbReference type="PROSITE" id="PS50082">
    <property type="entry name" value="WD_REPEATS_2"/>
    <property type="match status" value="6"/>
</dbReference>
<dbReference type="GeneID" id="33564825"/>
<evidence type="ECO:0000256" key="2">
    <source>
        <dbReference type="ARBA" id="ARBA00022574"/>
    </source>
</evidence>
<feature type="compositionally biased region" description="Polar residues" evidence="8">
    <location>
        <begin position="248"/>
        <end position="267"/>
    </location>
</feature>
<dbReference type="PROSITE" id="PS50294">
    <property type="entry name" value="WD_REPEATS_REGION"/>
    <property type="match status" value="2"/>
</dbReference>
<comment type="subcellular location">
    <subcellularLocation>
        <location evidence="1">Nucleus</location>
    </subcellularLocation>
</comment>
<dbReference type="EMBL" id="MCFF01000004">
    <property type="protein sequence ID" value="ORZ27510.1"/>
    <property type="molecule type" value="Genomic_DNA"/>
</dbReference>
<gene>
    <name evidence="9" type="ORF">BCR41DRAFT_346903</name>
</gene>
<name>A0A1Y2GYX5_9FUNG</name>
<evidence type="ECO:0000256" key="3">
    <source>
        <dbReference type="ARBA" id="ARBA00022664"/>
    </source>
</evidence>
<protein>
    <recommendedName>
        <fullName evidence="6">Cleavage stimulation factor 50 kDa subunit</fullName>
    </recommendedName>
</protein>
<dbReference type="GO" id="GO:0003723">
    <property type="term" value="F:RNA binding"/>
    <property type="evidence" value="ECO:0007669"/>
    <property type="project" value="TreeGrafter"/>
</dbReference>
<proteinExistence type="predicted"/>
<keyword evidence="2 7" id="KW-0853">WD repeat</keyword>
<evidence type="ECO:0000256" key="7">
    <source>
        <dbReference type="PROSITE-ProRule" id="PRU00221"/>
    </source>
</evidence>
<dbReference type="InterPro" id="IPR020472">
    <property type="entry name" value="WD40_PAC1"/>
</dbReference>
<reference evidence="9 10" key="1">
    <citation type="submission" date="2016-07" db="EMBL/GenBank/DDBJ databases">
        <title>Pervasive Adenine N6-methylation of Active Genes in Fungi.</title>
        <authorList>
            <consortium name="DOE Joint Genome Institute"/>
            <person name="Mondo S.J."/>
            <person name="Dannebaum R.O."/>
            <person name="Kuo R.C."/>
            <person name="Labutti K."/>
            <person name="Haridas S."/>
            <person name="Kuo A."/>
            <person name="Salamov A."/>
            <person name="Ahrendt S.R."/>
            <person name="Lipzen A."/>
            <person name="Sullivan W."/>
            <person name="Andreopoulos W.B."/>
            <person name="Clum A."/>
            <person name="Lindquist E."/>
            <person name="Daum C."/>
            <person name="Ramamoorthy G.K."/>
            <person name="Gryganskyi A."/>
            <person name="Culley D."/>
            <person name="Magnuson J.K."/>
            <person name="James T.Y."/>
            <person name="O'Malley M.A."/>
            <person name="Stajich J.E."/>
            <person name="Spatafora J.W."/>
            <person name="Visel A."/>
            <person name="Grigoriev I.V."/>
        </authorList>
    </citation>
    <scope>NUCLEOTIDE SEQUENCE [LARGE SCALE GENOMIC DNA]</scope>
    <source>
        <strain evidence="9 10">NRRL 3116</strain>
    </source>
</reference>
<evidence type="ECO:0000313" key="10">
    <source>
        <dbReference type="Proteomes" id="UP000193648"/>
    </source>
</evidence>
<feature type="repeat" description="WD" evidence="7">
    <location>
        <begin position="266"/>
        <end position="307"/>
    </location>
</feature>
<comment type="caution">
    <text evidence="9">The sequence shown here is derived from an EMBL/GenBank/DDBJ whole genome shotgun (WGS) entry which is preliminary data.</text>
</comment>
<dbReference type="AlphaFoldDB" id="A0A1Y2GYX5"/>
<evidence type="ECO:0000313" key="9">
    <source>
        <dbReference type="EMBL" id="ORZ27510.1"/>
    </source>
</evidence>
<accession>A0A1Y2GYX5</accession>
<dbReference type="Proteomes" id="UP000193648">
    <property type="component" value="Unassembled WGS sequence"/>
</dbReference>
<dbReference type="Pfam" id="PF00400">
    <property type="entry name" value="WD40"/>
    <property type="match status" value="6"/>
</dbReference>
<dbReference type="InterPro" id="IPR044633">
    <property type="entry name" value="CstF1-like"/>
</dbReference>
<feature type="region of interest" description="Disordered" evidence="8">
    <location>
        <begin position="240"/>
        <end position="270"/>
    </location>
</feature>
<dbReference type="InParanoid" id="A0A1Y2GYX5"/>
<evidence type="ECO:0000256" key="5">
    <source>
        <dbReference type="ARBA" id="ARBA00023242"/>
    </source>
</evidence>
<dbReference type="Gene3D" id="2.130.10.10">
    <property type="entry name" value="YVTN repeat-like/Quinoprotein amine dehydrogenase"/>
    <property type="match status" value="2"/>
</dbReference>
<feature type="repeat" description="WD" evidence="7">
    <location>
        <begin position="397"/>
        <end position="428"/>
    </location>
</feature>
<keyword evidence="5" id="KW-0539">Nucleus</keyword>
<feature type="repeat" description="WD" evidence="7">
    <location>
        <begin position="317"/>
        <end position="351"/>
    </location>
</feature>
<dbReference type="PROSITE" id="PS00678">
    <property type="entry name" value="WD_REPEATS_1"/>
    <property type="match status" value="1"/>
</dbReference>
<feature type="repeat" description="WD" evidence="7">
    <location>
        <begin position="197"/>
        <end position="232"/>
    </location>
</feature>
<dbReference type="GO" id="GO:0031124">
    <property type="term" value="P:mRNA 3'-end processing"/>
    <property type="evidence" value="ECO:0007669"/>
    <property type="project" value="InterPro"/>
</dbReference>
<evidence type="ECO:0000256" key="8">
    <source>
        <dbReference type="SAM" id="MobiDB-lite"/>
    </source>
</evidence>